<dbReference type="InterPro" id="IPR018771">
    <property type="entry name" value="PocR_dom"/>
</dbReference>
<proteinExistence type="predicted"/>
<accession>A0ABM8AR73</accession>
<dbReference type="EMBL" id="AP026708">
    <property type="protein sequence ID" value="BDQ33790.1"/>
    <property type="molecule type" value="Genomic_DNA"/>
</dbReference>
<gene>
    <name evidence="2" type="ORF">JCM14722_13320</name>
</gene>
<sequence length="162" mass="17522">MKITDVIPAEDLRALQLELSERFGLNADIMDADGKRLFGTTWGNRLCRAIRDDDKGFGSICVPAGQMFTRLMKQGEPFSEECDAGMMRVAVPVLADGEVVGSIGGCGLVPFEGEADPFTIGMMSDIEESTAADMAGKLVPLAEGMVEEIQAYIKQRIEELKG</sequence>
<protein>
    <recommendedName>
        <fullName evidence="1">PocR domain-containing protein</fullName>
    </recommendedName>
</protein>
<organism evidence="2 3">
    <name type="scientific">Pseudodesulfovibrio portus</name>
    <dbReference type="NCBI Taxonomy" id="231439"/>
    <lineage>
        <taxon>Bacteria</taxon>
        <taxon>Pseudomonadati</taxon>
        <taxon>Thermodesulfobacteriota</taxon>
        <taxon>Desulfovibrionia</taxon>
        <taxon>Desulfovibrionales</taxon>
        <taxon>Desulfovibrionaceae</taxon>
    </lineage>
</organism>
<evidence type="ECO:0000259" key="1">
    <source>
        <dbReference type="Pfam" id="PF10114"/>
    </source>
</evidence>
<evidence type="ECO:0000313" key="3">
    <source>
        <dbReference type="Proteomes" id="UP001061361"/>
    </source>
</evidence>
<dbReference type="Pfam" id="PF10114">
    <property type="entry name" value="PocR"/>
    <property type="match status" value="1"/>
</dbReference>
<name>A0ABM8AR73_9BACT</name>
<reference evidence="2" key="1">
    <citation type="submission" date="2022-08" db="EMBL/GenBank/DDBJ databases">
        <title>Genome Sequence of the sulphate-reducing bacterium, Pseudodesulfovibrio portus JCM14722.</title>
        <authorList>
            <person name="Kondo R."/>
            <person name="Kataoka T."/>
        </authorList>
    </citation>
    <scope>NUCLEOTIDE SEQUENCE</scope>
    <source>
        <strain evidence="2">JCM 14722</strain>
    </source>
</reference>
<feature type="domain" description="PocR" evidence="1">
    <location>
        <begin position="5"/>
        <end position="104"/>
    </location>
</feature>
<dbReference type="Proteomes" id="UP001061361">
    <property type="component" value="Chromosome"/>
</dbReference>
<dbReference type="RefSeq" id="WP_264983847.1">
    <property type="nucleotide sequence ID" value="NZ_AP026708.1"/>
</dbReference>
<keyword evidence="3" id="KW-1185">Reference proteome</keyword>
<evidence type="ECO:0000313" key="2">
    <source>
        <dbReference type="EMBL" id="BDQ33790.1"/>
    </source>
</evidence>